<dbReference type="OrthoDB" id="9781349at2"/>
<dbReference type="HOGENOM" id="CLU_022936_2_0_4"/>
<feature type="transmembrane region" description="Helical" evidence="1">
    <location>
        <begin position="37"/>
        <end position="62"/>
    </location>
</feature>
<evidence type="ECO:0000256" key="1">
    <source>
        <dbReference type="SAM" id="Phobius"/>
    </source>
</evidence>
<feature type="transmembrane region" description="Helical" evidence="1">
    <location>
        <begin position="129"/>
        <end position="151"/>
    </location>
</feature>
<name>A0A060NJF1_9BURK</name>
<evidence type="ECO:0000313" key="3">
    <source>
        <dbReference type="EMBL" id="BAO82386.1"/>
    </source>
</evidence>
<keyword evidence="4" id="KW-1185">Reference proteome</keyword>
<feature type="transmembrane region" description="Helical" evidence="1">
    <location>
        <begin position="99"/>
        <end position="123"/>
    </location>
</feature>
<dbReference type="EMBL" id="AP014569">
    <property type="protein sequence ID" value="BAO82386.1"/>
    <property type="molecule type" value="Genomic_DNA"/>
</dbReference>
<dbReference type="Proteomes" id="UP000066014">
    <property type="component" value="Chromosome"/>
</dbReference>
<evidence type="ECO:0000313" key="4">
    <source>
        <dbReference type="Proteomes" id="UP000066014"/>
    </source>
</evidence>
<organism evidence="3 4">
    <name type="scientific">Serpentinimonas maccroryi</name>
    <dbReference type="NCBI Taxonomy" id="1458426"/>
    <lineage>
        <taxon>Bacteria</taxon>
        <taxon>Pseudomonadati</taxon>
        <taxon>Pseudomonadota</taxon>
        <taxon>Betaproteobacteria</taxon>
        <taxon>Burkholderiales</taxon>
        <taxon>Comamonadaceae</taxon>
        <taxon>Serpentinimonas</taxon>
    </lineage>
</organism>
<proteinExistence type="predicted"/>
<feature type="transmembrane region" description="Helical" evidence="1">
    <location>
        <begin position="399"/>
        <end position="416"/>
    </location>
</feature>
<dbReference type="KEGG" id="cbab:SMCB_0158"/>
<feature type="transmembrane region" description="Helical" evidence="1">
    <location>
        <begin position="422"/>
        <end position="440"/>
    </location>
</feature>
<dbReference type="PANTHER" id="PTHR35342">
    <property type="entry name" value="TRICARBOXYLIC TRANSPORT PROTEIN"/>
    <property type="match status" value="1"/>
</dbReference>
<evidence type="ECO:0000259" key="2">
    <source>
        <dbReference type="Pfam" id="PF01970"/>
    </source>
</evidence>
<keyword evidence="1" id="KW-1133">Transmembrane helix</keyword>
<sequence length="487" mass="49815">MMSLELAWALAGPALLGAGLGTLVGVLPGIGPAATMALLLPASFLLEPQAAIVLLCGVYFGAQYGSSTTAILLKLPGEASGVVTAEEGHRLALKGQAGVALAVAALASFLAGLITAALVAALTPALARLALGLGPADVAALVLLAAVALVCIGQPQRLKALAMLLLGLMLGLVGTDFGGGAPRFTLGLAELRDGIGLVPLIVGLFGLGEVLASHAGLRAGTRIAPIGRIWPRVSELRASLAPALRGTAVGALVGMLPGGKTLLASMMSLALERRVARDRAQYGHGALSGVAGPEAANNASAQAGLVPLIGLGLPGNPAMAVLLGAFMLHGIAPGAVMFERSPELFEAIIWGMVLANLALLVLNLPLIGLWVRLLALPLGWLTPLIVLVGVLGVYAQSRLAFDVALLAGFGLLGYVLRKADYPLAPIVFGVVLGPIFEDNLRRAFMHARGDGLVLLAQPLVLPALGLALLLLLWPLLARWRKMYAIQR</sequence>
<feature type="transmembrane region" description="Helical" evidence="1">
    <location>
        <begin position="158"/>
        <end position="175"/>
    </location>
</feature>
<feature type="domain" description="DUF112" evidence="2">
    <location>
        <begin position="14"/>
        <end position="427"/>
    </location>
</feature>
<dbReference type="PANTHER" id="PTHR35342:SF5">
    <property type="entry name" value="TRICARBOXYLIC TRANSPORT PROTEIN"/>
    <property type="match status" value="1"/>
</dbReference>
<feature type="transmembrane region" description="Helical" evidence="1">
    <location>
        <begin position="195"/>
        <end position="217"/>
    </location>
</feature>
<gene>
    <name evidence="3" type="ORF">SMCB_0158</name>
</gene>
<feature type="transmembrane region" description="Helical" evidence="1">
    <location>
        <begin position="452"/>
        <end position="473"/>
    </location>
</feature>
<dbReference type="AlphaFoldDB" id="A0A060NJF1"/>
<feature type="transmembrane region" description="Helical" evidence="1">
    <location>
        <begin position="373"/>
        <end position="394"/>
    </location>
</feature>
<dbReference type="STRING" id="1458426.SMCB_0158"/>
<feature type="transmembrane region" description="Helical" evidence="1">
    <location>
        <begin position="347"/>
        <end position="367"/>
    </location>
</feature>
<dbReference type="RefSeq" id="WP_045534360.1">
    <property type="nucleotide sequence ID" value="NZ_AP014569.1"/>
</dbReference>
<dbReference type="Pfam" id="PF01970">
    <property type="entry name" value="TctA"/>
    <property type="match status" value="1"/>
</dbReference>
<keyword evidence="1" id="KW-0812">Transmembrane</keyword>
<accession>A0A060NJF1</accession>
<protein>
    <submittedName>
        <fullName evidence="3">Uncharacterized protein conserved in bacteria</fullName>
    </submittedName>
</protein>
<reference evidence="3 4" key="1">
    <citation type="journal article" date="2014" name="Nat. Commun.">
        <title>Physiological and genomic features of highly alkaliphilic hydrogen-utilizing Betaproteobacteria from a continental serpentinizing site.</title>
        <authorList>
            <person name="Suzuki S."/>
            <person name="Kuenen J.G."/>
            <person name="Schipper K."/>
            <person name="van der Velde S."/>
            <person name="Ishii S."/>
            <person name="Wu A."/>
            <person name="Sorokin D.Y."/>
            <person name="Tenney A."/>
            <person name="Meng X.Y."/>
            <person name="Morrill P.L."/>
            <person name="Kamagata Y."/>
            <person name="Muyzer G."/>
            <person name="Nealson K.H."/>
        </authorList>
    </citation>
    <scope>NUCLEOTIDE SEQUENCE [LARGE SCALE GENOMIC DNA]</scope>
    <source>
        <strain evidence="3 4">B1</strain>
    </source>
</reference>
<dbReference type="InterPro" id="IPR002823">
    <property type="entry name" value="DUF112_TM"/>
</dbReference>
<keyword evidence="1" id="KW-0472">Membrane</keyword>